<dbReference type="OrthoDB" id="9816120at2"/>
<organism evidence="4 5">
    <name type="scientific">Ichthyenterobacterium magnum</name>
    <dbReference type="NCBI Taxonomy" id="1230530"/>
    <lineage>
        <taxon>Bacteria</taxon>
        <taxon>Pseudomonadati</taxon>
        <taxon>Bacteroidota</taxon>
        <taxon>Flavobacteriia</taxon>
        <taxon>Flavobacteriales</taxon>
        <taxon>Flavobacteriaceae</taxon>
        <taxon>Ichthyenterobacterium</taxon>
    </lineage>
</organism>
<proteinExistence type="predicted"/>
<name>A0A420DLC8_9FLAO</name>
<dbReference type="InterPro" id="IPR011519">
    <property type="entry name" value="UnbV_ASPIC"/>
</dbReference>
<evidence type="ECO:0000313" key="4">
    <source>
        <dbReference type="EMBL" id="RKE95086.1"/>
    </source>
</evidence>
<dbReference type="InterPro" id="IPR028994">
    <property type="entry name" value="Integrin_alpha_N"/>
</dbReference>
<dbReference type="Proteomes" id="UP000284892">
    <property type="component" value="Unassembled WGS sequence"/>
</dbReference>
<dbReference type="InterPro" id="IPR026444">
    <property type="entry name" value="Secre_tail"/>
</dbReference>
<dbReference type="Gene3D" id="2.130.10.130">
    <property type="entry name" value="Integrin alpha, N-terminal"/>
    <property type="match status" value="2"/>
</dbReference>
<evidence type="ECO:0000313" key="5">
    <source>
        <dbReference type="Proteomes" id="UP000284892"/>
    </source>
</evidence>
<dbReference type="InterPro" id="IPR027039">
    <property type="entry name" value="Crtac1"/>
</dbReference>
<evidence type="ECO:0000259" key="2">
    <source>
        <dbReference type="Pfam" id="PF07593"/>
    </source>
</evidence>
<dbReference type="EMBL" id="RAQJ01000002">
    <property type="protein sequence ID" value="RKE95086.1"/>
    <property type="molecule type" value="Genomic_DNA"/>
</dbReference>
<evidence type="ECO:0000256" key="1">
    <source>
        <dbReference type="ARBA" id="ARBA00022729"/>
    </source>
</evidence>
<dbReference type="PANTHER" id="PTHR16026:SF0">
    <property type="entry name" value="CARTILAGE ACIDIC PROTEIN 1"/>
    <property type="match status" value="1"/>
</dbReference>
<dbReference type="NCBIfam" id="TIGR04183">
    <property type="entry name" value="Por_Secre_tail"/>
    <property type="match status" value="1"/>
</dbReference>
<dbReference type="PANTHER" id="PTHR16026">
    <property type="entry name" value="CARTILAGE ACIDIC PROTEIN 1"/>
    <property type="match status" value="1"/>
</dbReference>
<dbReference type="RefSeq" id="WP_120200418.1">
    <property type="nucleotide sequence ID" value="NZ_RAQJ01000002.1"/>
</dbReference>
<dbReference type="Pfam" id="PF07593">
    <property type="entry name" value="UnbV_ASPIC"/>
    <property type="match status" value="1"/>
</dbReference>
<feature type="domain" description="ASPIC/UnbV" evidence="2">
    <location>
        <begin position="419"/>
        <end position="485"/>
    </location>
</feature>
<sequence>MKRVLFIILFFVALFANSQIFFEDKSSNLGLIDGGGITDLGNGISFVDFDNDGWDDITIASGNNEPLRFYKNNQGTFVEVNLLVPSINYQTRATNWVDIDNDGDKDLYVTSDTNGNRLYENTGNLTFIDITQNSGLPQSNILTYGTSWGDINNDGYLDIYISNRTFNTDIINHLFKNDGDGTFTDVTISSGLNTDHELTFCSGFFDFNNDGWQDLYIANDKTDSNLLYKNNGDGTFSDVSLSSGTDIVIDAMSVTVDDFNNDGFFDIYITNTPHSETAPNGGNVFLRNNGDETFTNIAIASGTFFDSFAWGAVFFDADNDMDLDLYVSGMLDGSVAGFLPAAFYQNEGNETFIQPTNIGFVGDTKSSFSNAIGDVNNDGKTDVVVFNNNDTPFVWMNQTTTSNNYLAIKLEGVSSNEDGIGSVIEVGVNGGKQYRYTMCGEGYLSQNSSKEIFGLGNNTIVDYVKVTWLSGTVDVLYNISANQVLNIVEGSHLLSNSEDDLSIVTIFPNPVKESLLFKSLNLIDRIYIYNMLGQELIRVNNDKNNYLLSLLDLQTGTYIAKVIVNNKTKIIRFIKE</sequence>
<protein>
    <submittedName>
        <fullName evidence="4">Putative secreted protein (Por secretion system target)</fullName>
    </submittedName>
</protein>
<accession>A0A420DLC8</accession>
<dbReference type="Pfam" id="PF13517">
    <property type="entry name" value="FG-GAP_3"/>
    <property type="match status" value="2"/>
</dbReference>
<dbReference type="Pfam" id="PF18962">
    <property type="entry name" value="Por_Secre_tail"/>
    <property type="match status" value="1"/>
</dbReference>
<evidence type="ECO:0000259" key="3">
    <source>
        <dbReference type="Pfam" id="PF18962"/>
    </source>
</evidence>
<dbReference type="InterPro" id="IPR013517">
    <property type="entry name" value="FG-GAP"/>
</dbReference>
<dbReference type="AlphaFoldDB" id="A0A420DLC8"/>
<feature type="domain" description="Secretion system C-terminal sorting" evidence="3">
    <location>
        <begin position="506"/>
        <end position="570"/>
    </location>
</feature>
<keyword evidence="1" id="KW-0732">Signal</keyword>
<dbReference type="SUPFAM" id="SSF69318">
    <property type="entry name" value="Integrin alpha N-terminal domain"/>
    <property type="match status" value="1"/>
</dbReference>
<gene>
    <name evidence="4" type="ORF">BXY80_1269</name>
</gene>
<keyword evidence="5" id="KW-1185">Reference proteome</keyword>
<comment type="caution">
    <text evidence="4">The sequence shown here is derived from an EMBL/GenBank/DDBJ whole genome shotgun (WGS) entry which is preliminary data.</text>
</comment>
<reference evidence="4 5" key="1">
    <citation type="submission" date="2018-09" db="EMBL/GenBank/DDBJ databases">
        <title>Genomic Encyclopedia of Archaeal and Bacterial Type Strains, Phase II (KMG-II): from individual species to whole genera.</title>
        <authorList>
            <person name="Goeker M."/>
        </authorList>
    </citation>
    <scope>NUCLEOTIDE SEQUENCE [LARGE SCALE GENOMIC DNA]</scope>
    <source>
        <strain evidence="4 5">DSM 26283</strain>
    </source>
</reference>